<dbReference type="EMBL" id="CP060723">
    <property type="protein sequence ID" value="QNN42729.1"/>
    <property type="molecule type" value="Genomic_DNA"/>
</dbReference>
<dbReference type="AlphaFoldDB" id="A0A7G9QHA4"/>
<proteinExistence type="predicted"/>
<evidence type="ECO:0008006" key="4">
    <source>
        <dbReference type="Google" id="ProtNLM"/>
    </source>
</evidence>
<evidence type="ECO:0000313" key="2">
    <source>
        <dbReference type="EMBL" id="QNN42729.1"/>
    </source>
</evidence>
<protein>
    <recommendedName>
        <fullName evidence="4">Plasmid transfer protein</fullName>
    </recommendedName>
</protein>
<accession>A0A7G9QHA4</accession>
<feature type="signal peptide" evidence="1">
    <location>
        <begin position="1"/>
        <end position="19"/>
    </location>
</feature>
<evidence type="ECO:0000256" key="1">
    <source>
        <dbReference type="SAM" id="SignalP"/>
    </source>
</evidence>
<dbReference type="RefSeq" id="WP_187593208.1">
    <property type="nucleotide sequence ID" value="NZ_CP060723.1"/>
</dbReference>
<dbReference type="Proteomes" id="UP000515806">
    <property type="component" value="Chromosome"/>
</dbReference>
<evidence type="ECO:0000313" key="3">
    <source>
        <dbReference type="Proteomes" id="UP000515806"/>
    </source>
</evidence>
<reference evidence="2 3" key="1">
    <citation type="submission" date="2020-08" db="EMBL/GenBank/DDBJ databases">
        <title>Genome sequence of Pedobacter roseus KACC 11594T.</title>
        <authorList>
            <person name="Hyun D.-W."/>
            <person name="Bae J.-W."/>
        </authorList>
    </citation>
    <scope>NUCLEOTIDE SEQUENCE [LARGE SCALE GENOMIC DNA]</scope>
    <source>
        <strain evidence="2 3">KACC 11594</strain>
    </source>
</reference>
<keyword evidence="3" id="KW-1185">Reference proteome</keyword>
<name>A0A7G9QHA4_9SPHI</name>
<feature type="chain" id="PRO_5028862624" description="Plasmid transfer protein" evidence="1">
    <location>
        <begin position="20"/>
        <end position="220"/>
    </location>
</feature>
<gene>
    <name evidence="2" type="ORF">H9L23_01005</name>
</gene>
<sequence>MRKIFIYFLFGILVQSASAQIYVDPTTAAATAAHAGVMNSGLSRTSDNLTLVQRAQLAVTGQLGIVNDLQSTIYRGLSEVSGVMRSLLSVMDIYEISQDIVIDVNKAINLASGDPVLLLFAEGGAREFKTRSINLATEVSSFVLKDGKEALMDSGERAKLLNRIVTELTILRGVAYGMYRTMYWAKQRGILNSLNPYAGYINIDKRIADDIIRNAKMLKQ</sequence>
<dbReference type="KEGG" id="proe:H9L23_01005"/>
<keyword evidence="1" id="KW-0732">Signal</keyword>
<organism evidence="2 3">
    <name type="scientific">Pedobacter roseus</name>
    <dbReference type="NCBI Taxonomy" id="336820"/>
    <lineage>
        <taxon>Bacteria</taxon>
        <taxon>Pseudomonadati</taxon>
        <taxon>Bacteroidota</taxon>
        <taxon>Sphingobacteriia</taxon>
        <taxon>Sphingobacteriales</taxon>
        <taxon>Sphingobacteriaceae</taxon>
        <taxon>Pedobacter</taxon>
    </lineage>
</organism>